<organism evidence="1 2">
    <name type="scientific">Gossypium stocksii</name>
    <dbReference type="NCBI Taxonomy" id="47602"/>
    <lineage>
        <taxon>Eukaryota</taxon>
        <taxon>Viridiplantae</taxon>
        <taxon>Streptophyta</taxon>
        <taxon>Embryophyta</taxon>
        <taxon>Tracheophyta</taxon>
        <taxon>Spermatophyta</taxon>
        <taxon>Magnoliopsida</taxon>
        <taxon>eudicotyledons</taxon>
        <taxon>Gunneridae</taxon>
        <taxon>Pentapetalae</taxon>
        <taxon>rosids</taxon>
        <taxon>malvids</taxon>
        <taxon>Malvales</taxon>
        <taxon>Malvaceae</taxon>
        <taxon>Malvoideae</taxon>
        <taxon>Gossypium</taxon>
    </lineage>
</organism>
<sequence length="58" mass="6609">MGKMQGALNSIKNKLAKRNDALEVMMMALKKETMAIKRVLAHVHGRSSCLCYFWGLRK</sequence>
<accession>A0A9D3WG13</accession>
<dbReference type="AlphaFoldDB" id="A0A9D3WG13"/>
<keyword evidence="2" id="KW-1185">Reference proteome</keyword>
<dbReference type="EMBL" id="JAIQCV010000002">
    <property type="protein sequence ID" value="KAH1122415.1"/>
    <property type="molecule type" value="Genomic_DNA"/>
</dbReference>
<comment type="caution">
    <text evidence="1">The sequence shown here is derived from an EMBL/GenBank/DDBJ whole genome shotgun (WGS) entry which is preliminary data.</text>
</comment>
<reference evidence="1 2" key="1">
    <citation type="journal article" date="2021" name="Plant Biotechnol. J.">
        <title>Multi-omics assisted identification of the key and species-specific regulatory components of drought-tolerant mechanisms in Gossypium stocksii.</title>
        <authorList>
            <person name="Yu D."/>
            <person name="Ke L."/>
            <person name="Zhang D."/>
            <person name="Wu Y."/>
            <person name="Sun Y."/>
            <person name="Mei J."/>
            <person name="Sun J."/>
            <person name="Sun Y."/>
        </authorList>
    </citation>
    <scope>NUCLEOTIDE SEQUENCE [LARGE SCALE GENOMIC DNA]</scope>
    <source>
        <strain evidence="2">cv. E1</strain>
        <tissue evidence="1">Leaf</tissue>
    </source>
</reference>
<evidence type="ECO:0000313" key="1">
    <source>
        <dbReference type="EMBL" id="KAH1122415.1"/>
    </source>
</evidence>
<proteinExistence type="predicted"/>
<name>A0A9D3WG13_9ROSI</name>
<dbReference type="Proteomes" id="UP000828251">
    <property type="component" value="Unassembled WGS sequence"/>
</dbReference>
<gene>
    <name evidence="1" type="ORF">J1N35_005575</name>
</gene>
<evidence type="ECO:0000313" key="2">
    <source>
        <dbReference type="Proteomes" id="UP000828251"/>
    </source>
</evidence>
<protein>
    <submittedName>
        <fullName evidence="1">Uncharacterized protein</fullName>
    </submittedName>
</protein>